<proteinExistence type="predicted"/>
<evidence type="ECO:0000313" key="2">
    <source>
        <dbReference type="EMBL" id="KFM57030.1"/>
    </source>
</evidence>
<dbReference type="EMBL" id="KK112200">
    <property type="protein sequence ID" value="KFM57030.1"/>
    <property type="molecule type" value="Genomic_DNA"/>
</dbReference>
<dbReference type="AlphaFoldDB" id="A0A087SVZ1"/>
<gene>
    <name evidence="2" type="ORF">X975_09580</name>
</gene>
<sequence>MGMFCFLGQIHSSQAGTVLCQQICVVLQQQTTSFQLPTLSRNVQSC</sequence>
<accession>A0A087SVZ1</accession>
<feature type="chain" id="PRO_5012497725" evidence="1">
    <location>
        <begin position="16"/>
        <end position="46"/>
    </location>
</feature>
<reference evidence="2 3" key="1">
    <citation type="submission" date="2013-11" db="EMBL/GenBank/DDBJ databases">
        <title>Genome sequencing of Stegodyphus mimosarum.</title>
        <authorList>
            <person name="Bechsgaard J."/>
        </authorList>
    </citation>
    <scope>NUCLEOTIDE SEQUENCE [LARGE SCALE GENOMIC DNA]</scope>
</reference>
<keyword evidence="1" id="KW-0732">Signal</keyword>
<evidence type="ECO:0000313" key="3">
    <source>
        <dbReference type="Proteomes" id="UP000054359"/>
    </source>
</evidence>
<organism evidence="2 3">
    <name type="scientific">Stegodyphus mimosarum</name>
    <name type="common">African social velvet spider</name>
    <dbReference type="NCBI Taxonomy" id="407821"/>
    <lineage>
        <taxon>Eukaryota</taxon>
        <taxon>Metazoa</taxon>
        <taxon>Ecdysozoa</taxon>
        <taxon>Arthropoda</taxon>
        <taxon>Chelicerata</taxon>
        <taxon>Arachnida</taxon>
        <taxon>Araneae</taxon>
        <taxon>Araneomorphae</taxon>
        <taxon>Entelegynae</taxon>
        <taxon>Eresoidea</taxon>
        <taxon>Eresidae</taxon>
        <taxon>Stegodyphus</taxon>
    </lineage>
</organism>
<protein>
    <submittedName>
        <fullName evidence="2">Uncharacterized protein</fullName>
    </submittedName>
</protein>
<evidence type="ECO:0000256" key="1">
    <source>
        <dbReference type="SAM" id="SignalP"/>
    </source>
</evidence>
<name>A0A087SVZ1_STEMI</name>
<feature type="signal peptide" evidence="1">
    <location>
        <begin position="1"/>
        <end position="15"/>
    </location>
</feature>
<keyword evidence="3" id="KW-1185">Reference proteome</keyword>
<dbReference type="Proteomes" id="UP000054359">
    <property type="component" value="Unassembled WGS sequence"/>
</dbReference>
<feature type="non-terminal residue" evidence="2">
    <location>
        <position position="46"/>
    </location>
</feature>